<evidence type="ECO:0000313" key="12">
    <source>
        <dbReference type="Proteomes" id="UP000767854"/>
    </source>
</evidence>
<dbReference type="InterPro" id="IPR041677">
    <property type="entry name" value="DNA2/NAM7_AAA_11"/>
</dbReference>
<dbReference type="InterPro" id="IPR027417">
    <property type="entry name" value="P-loop_NTPase"/>
</dbReference>
<dbReference type="InterPro" id="IPR047187">
    <property type="entry name" value="SF1_C_Upf1"/>
</dbReference>
<evidence type="ECO:0000256" key="2">
    <source>
        <dbReference type="ARBA" id="ARBA00022741"/>
    </source>
</evidence>
<evidence type="ECO:0000256" key="4">
    <source>
        <dbReference type="ARBA" id="ARBA00022806"/>
    </source>
</evidence>
<name>A0ABS2MSY5_9FIRM</name>
<gene>
    <name evidence="11" type="ORF">JOC49_002075</name>
</gene>
<keyword evidence="6" id="KW-0175">Coiled coil</keyword>
<keyword evidence="11" id="KW-0540">Nuclease</keyword>
<dbReference type="Proteomes" id="UP000767854">
    <property type="component" value="Unassembled WGS sequence"/>
</dbReference>
<keyword evidence="12" id="KW-1185">Reference proteome</keyword>
<feature type="coiled-coil region" evidence="6">
    <location>
        <begin position="460"/>
        <end position="494"/>
    </location>
</feature>
<evidence type="ECO:0000259" key="10">
    <source>
        <dbReference type="Pfam" id="PF18741"/>
    </source>
</evidence>
<dbReference type="RefSeq" id="WP_204664941.1">
    <property type="nucleotide sequence ID" value="NZ_JAFBDT010000020.1"/>
</dbReference>
<proteinExistence type="inferred from homology"/>
<dbReference type="SUPFAM" id="SSF52980">
    <property type="entry name" value="Restriction endonuclease-like"/>
    <property type="match status" value="1"/>
</dbReference>
<evidence type="ECO:0000259" key="8">
    <source>
        <dbReference type="Pfam" id="PF13086"/>
    </source>
</evidence>
<dbReference type="SUPFAM" id="SSF52540">
    <property type="entry name" value="P-loop containing nucleoside triphosphate hydrolases"/>
    <property type="match status" value="1"/>
</dbReference>
<reference evidence="11 12" key="1">
    <citation type="submission" date="2021-01" db="EMBL/GenBank/DDBJ databases">
        <title>Genomic Encyclopedia of Type Strains, Phase IV (KMG-IV): sequencing the most valuable type-strain genomes for metagenomic binning, comparative biology and taxonomic classification.</title>
        <authorList>
            <person name="Goeker M."/>
        </authorList>
    </citation>
    <scope>NUCLEOTIDE SEQUENCE [LARGE SCALE GENOMIC DNA]</scope>
    <source>
        <strain evidence="11 12">DSM 24436</strain>
    </source>
</reference>
<dbReference type="GO" id="GO:0004519">
    <property type="term" value="F:endonuclease activity"/>
    <property type="evidence" value="ECO:0007669"/>
    <property type="project" value="UniProtKB-KW"/>
</dbReference>
<comment type="similarity">
    <text evidence="1">Belongs to the DNA2/NAM7 helicase family.</text>
</comment>
<comment type="caution">
    <text evidence="11">The sequence shown here is derived from an EMBL/GenBank/DDBJ whole genome shotgun (WGS) entry which is preliminary data.</text>
</comment>
<dbReference type="Pfam" id="PF13086">
    <property type="entry name" value="AAA_11"/>
    <property type="match status" value="2"/>
</dbReference>
<dbReference type="InterPro" id="IPR041679">
    <property type="entry name" value="DNA2/NAM7-like_C"/>
</dbReference>
<dbReference type="InterPro" id="IPR011335">
    <property type="entry name" value="Restrct_endonuc-II-like"/>
</dbReference>
<feature type="domain" description="DNA2/NAM7 helicase helicase" evidence="8">
    <location>
        <begin position="929"/>
        <end position="1088"/>
    </location>
</feature>
<dbReference type="CDD" id="cd18808">
    <property type="entry name" value="SF1_C_Upf1"/>
    <property type="match status" value="1"/>
</dbReference>
<sequence length="1614" mass="186013">MAEILNVFNFLKEFNELSNPVITEIDKQKWNLSFTDIPVIDEIKSVFLGHEMDENVYFEVKRPTLLPCPKPHELLIEWIQNDWKKLSLETINVKENISRESTDEEGNLVYFDELFNEDPSRVEVFEDWIKSRKGWRESELPKEKGLRLYNDLFQLYSEMKKDSESVELILGDGHIRWYTSDRVLDHPVLLQKVQLYFDAHVPLFKISCEEKKSDLYTPMLRVIPTINQKMLSDIILDIDQGEYDIANYEDTSALFKRIINVIDISGTYVDEATPINNTAKIHSAPMLFLRKRTLGFSNFIESVIEDISEKAETPLPDFFGTMTGVYKDKPQVEIVEKNWNYNGIDKDVLLTLPANNEQLRIIKYLDKYGAVLVQGPPGTGKTHTIANLIGHLLSQGSSVLVTSHTEKALSVLKEKVYKDKYNSEVNLQSLCISLLSSTSQKKEMDEAINEIASKSTSLDLHTSEEKIRRLEQNRENLTRESRNLTEELIRVRSLEYKDLIYDNKTISPIDAAKFLNKGIGQYDYIDGKSNNDEIAFPLSFDELEYIYSSNDQVSREEEMLLAQDYPDLESLFTPEEYTEIVEETKELKSKLKEADILKEVELTADILAKEELLNRSKRLSNKLNGSSNLEFEIIKKTVEDPTYPRLWDEPINRINKIEKNYESYQKIKLNDDFDINEALINRSCLSLIKDIIDSRKEKPIGFLAKTDWKKVKDAIIVNGKNIETRDEFIKAYELISYEIEKKEIFRQVEKLLLGIVDLDSSMLEDFENKIRQYKERIIEALSWYKADCERYFDEINEKIILLSGEKLIGISSIADIEIVKSSLTKVSDLIELDLNNERLIVLNNKVLGYQKMLGLYAAANPYIQDLLVAVQNEDQESYEIKYNELRSLIQKSEIVSRRKSLIASIRNISPHLAEEIDKREGRHSGNKTPDNFADAWKHFQLRNQIERLDEVDPEKIQKQLEDNTNALLENARSLAYEKAWYEKIKNQTDKQNQALQGWRSTIKQIGKGTGKNAPMLRAKARELMPLCQTAIPVWIMPLNRVVENFDPRNNKFDVIIIDEASQANILALSALYLAKKVIIVGDDEQVSPDSFGVKTEEVNALVAQHLERIPNNHLYNGLTSLYDMAKSSGFKPLMLTEHFRCLPEIIEFSNSLSYNGRIKPLRDASNVLITPSVLEYRVPNGNKNNKKVNEAEVEHIVSIIQAMIEQEEYKDQTIGVISMLGSEQSAEIERRLQSIIDPVIYEERRIQCGTPPQFQGDERDVIILSLVDSPNEKGGPLRLLSEDGNNDKYRKRYNVAVSRARNQLWVVHSLNPEIDLKPDDLRLKLIKYAMNPQKDQEGILALSESPFEMDVMKYLLDRNYKIIPQYKVGAYRIDMVLQYLDKKVALECDGERFHTIDNLENDMARQAILERLGWRFIRIRGSEYYRNPETTMLNVLTNLEKEGIYPTFEQAEDLLIESNSLINSLKNKAAIYRGEIKESPKFTYESNDDNTEVLIACDSSEANEEIEIVNPIVSSLEEKDYQEEIIIETRTDALEESTSEVNDVSIVEEIPSIIEAKAIVSEHTDSINVGRDKPLFDFRNKTGPVKTIVSSKESINESSDKGLSKPKFDFRNKK</sequence>
<evidence type="ECO:0000256" key="6">
    <source>
        <dbReference type="SAM" id="Coils"/>
    </source>
</evidence>
<keyword evidence="2" id="KW-0547">Nucleotide-binding</keyword>
<feature type="domain" description="Restriction endonuclease type II-like" evidence="10">
    <location>
        <begin position="1347"/>
        <end position="1438"/>
    </location>
</feature>
<protein>
    <submittedName>
        <fullName evidence="11">Superfamily I DNA and/or RNA helicase/very-short-patch-repair endonuclease</fullName>
    </submittedName>
</protein>
<feature type="compositionally biased region" description="Basic and acidic residues" evidence="7">
    <location>
        <begin position="1594"/>
        <end position="1614"/>
    </location>
</feature>
<dbReference type="PANTHER" id="PTHR43788:SF8">
    <property type="entry name" value="DNA-BINDING PROTEIN SMUBP-2"/>
    <property type="match status" value="1"/>
</dbReference>
<evidence type="ECO:0000256" key="3">
    <source>
        <dbReference type="ARBA" id="ARBA00022801"/>
    </source>
</evidence>
<organism evidence="11 12">
    <name type="scientific">Fusibacter tunisiensis</name>
    <dbReference type="NCBI Taxonomy" id="1008308"/>
    <lineage>
        <taxon>Bacteria</taxon>
        <taxon>Bacillati</taxon>
        <taxon>Bacillota</taxon>
        <taxon>Clostridia</taxon>
        <taxon>Eubacteriales</taxon>
        <taxon>Eubacteriales Family XII. Incertae Sedis</taxon>
        <taxon>Fusibacter</taxon>
    </lineage>
</organism>
<dbReference type="PANTHER" id="PTHR43788">
    <property type="entry name" value="DNA2/NAM7 HELICASE FAMILY MEMBER"/>
    <property type="match status" value="1"/>
</dbReference>
<keyword evidence="5" id="KW-0067">ATP-binding</keyword>
<evidence type="ECO:0000259" key="9">
    <source>
        <dbReference type="Pfam" id="PF13087"/>
    </source>
</evidence>
<evidence type="ECO:0000313" key="11">
    <source>
        <dbReference type="EMBL" id="MBM7562514.1"/>
    </source>
</evidence>
<dbReference type="Pfam" id="PF18741">
    <property type="entry name" value="MTES_1575"/>
    <property type="match status" value="1"/>
</dbReference>
<dbReference type="InterPro" id="IPR049468">
    <property type="entry name" value="Restrct_endonuc-II-like_dom"/>
</dbReference>
<keyword evidence="3" id="KW-0378">Hydrolase</keyword>
<dbReference type="InterPro" id="IPR050534">
    <property type="entry name" value="Coronavir_polyprotein_1ab"/>
</dbReference>
<keyword evidence="4 11" id="KW-0347">Helicase</keyword>
<keyword evidence="11" id="KW-0255">Endonuclease</keyword>
<dbReference type="Gene3D" id="3.40.960.10">
    <property type="entry name" value="VSR Endonuclease"/>
    <property type="match status" value="1"/>
</dbReference>
<accession>A0ABS2MSY5</accession>
<dbReference type="EMBL" id="JAFBDT010000020">
    <property type="protein sequence ID" value="MBM7562514.1"/>
    <property type="molecule type" value="Genomic_DNA"/>
</dbReference>
<evidence type="ECO:0000256" key="5">
    <source>
        <dbReference type="ARBA" id="ARBA00022840"/>
    </source>
</evidence>
<feature type="region of interest" description="Disordered" evidence="7">
    <location>
        <begin position="1589"/>
        <end position="1614"/>
    </location>
</feature>
<dbReference type="Pfam" id="PF13087">
    <property type="entry name" value="AAA_12"/>
    <property type="match status" value="1"/>
</dbReference>
<feature type="domain" description="DNA2/NAM7 helicase helicase" evidence="8">
    <location>
        <begin position="355"/>
        <end position="489"/>
    </location>
</feature>
<feature type="domain" description="DNA2/NAM7 helicase-like C-terminal" evidence="9">
    <location>
        <begin position="1120"/>
        <end position="1307"/>
    </location>
</feature>
<dbReference type="GO" id="GO:0004386">
    <property type="term" value="F:helicase activity"/>
    <property type="evidence" value="ECO:0007669"/>
    <property type="project" value="UniProtKB-KW"/>
</dbReference>
<evidence type="ECO:0000256" key="7">
    <source>
        <dbReference type="SAM" id="MobiDB-lite"/>
    </source>
</evidence>
<dbReference type="Gene3D" id="3.40.50.300">
    <property type="entry name" value="P-loop containing nucleotide triphosphate hydrolases"/>
    <property type="match status" value="3"/>
</dbReference>
<evidence type="ECO:0000256" key="1">
    <source>
        <dbReference type="ARBA" id="ARBA00007913"/>
    </source>
</evidence>